<dbReference type="InterPro" id="IPR036591">
    <property type="entry name" value="YggU-like_sf"/>
</dbReference>
<dbReference type="PANTHER" id="PTHR13420:SF7">
    <property type="entry name" value="UPF0235 PROTEIN C15ORF40"/>
    <property type="match status" value="1"/>
</dbReference>
<reference evidence="3" key="2">
    <citation type="submission" date="2020-09" db="EMBL/GenBank/DDBJ databases">
        <authorList>
            <person name="Sun Q."/>
            <person name="Kim S."/>
        </authorList>
    </citation>
    <scope>NUCLEOTIDE SEQUENCE</scope>
    <source>
        <strain evidence="3">KCTC 12711</strain>
    </source>
</reference>
<dbReference type="HAMAP" id="MF_00634">
    <property type="entry name" value="UPF0235"/>
    <property type="match status" value="1"/>
</dbReference>
<reference evidence="3" key="1">
    <citation type="journal article" date="2014" name="Int. J. Syst. Evol. Microbiol.">
        <title>Complete genome sequence of Corynebacterium casei LMG S-19264T (=DSM 44701T), isolated from a smear-ripened cheese.</title>
        <authorList>
            <consortium name="US DOE Joint Genome Institute (JGI-PGF)"/>
            <person name="Walter F."/>
            <person name="Albersmeier A."/>
            <person name="Kalinowski J."/>
            <person name="Ruckert C."/>
        </authorList>
    </citation>
    <scope>NUCLEOTIDE SEQUENCE</scope>
    <source>
        <strain evidence="3">KCTC 12711</strain>
    </source>
</reference>
<dbReference type="GO" id="GO:0005737">
    <property type="term" value="C:cytoplasm"/>
    <property type="evidence" value="ECO:0007669"/>
    <property type="project" value="TreeGrafter"/>
</dbReference>
<organism evidence="3 4">
    <name type="scientific">Arenicella chitinivorans</name>
    <dbReference type="NCBI Taxonomy" id="1329800"/>
    <lineage>
        <taxon>Bacteria</taxon>
        <taxon>Pseudomonadati</taxon>
        <taxon>Pseudomonadota</taxon>
        <taxon>Gammaproteobacteria</taxon>
        <taxon>Arenicellales</taxon>
        <taxon>Arenicellaceae</taxon>
        <taxon>Arenicella</taxon>
    </lineage>
</organism>
<evidence type="ECO:0000256" key="1">
    <source>
        <dbReference type="ARBA" id="ARBA00010364"/>
    </source>
</evidence>
<dbReference type="AlphaFoldDB" id="A0A918S2X7"/>
<dbReference type="InterPro" id="IPR003746">
    <property type="entry name" value="DUF167"/>
</dbReference>
<dbReference type="SMART" id="SM01152">
    <property type="entry name" value="DUF167"/>
    <property type="match status" value="1"/>
</dbReference>
<dbReference type="Gene3D" id="3.30.1200.10">
    <property type="entry name" value="YggU-like"/>
    <property type="match status" value="1"/>
</dbReference>
<evidence type="ECO:0000313" key="4">
    <source>
        <dbReference type="Proteomes" id="UP000614811"/>
    </source>
</evidence>
<comment type="similarity">
    <text evidence="1 2">Belongs to the UPF0235 family.</text>
</comment>
<accession>A0A918S2X7</accession>
<keyword evidence="4" id="KW-1185">Reference proteome</keyword>
<proteinExistence type="inferred from homology"/>
<protein>
    <recommendedName>
        <fullName evidence="2">UPF0235 protein GCM10008090_34630</fullName>
    </recommendedName>
</protein>
<dbReference type="PANTHER" id="PTHR13420">
    <property type="entry name" value="UPF0235 PROTEIN C15ORF40"/>
    <property type="match status" value="1"/>
</dbReference>
<dbReference type="EMBL" id="BMXA01000010">
    <property type="protein sequence ID" value="GHA21785.1"/>
    <property type="molecule type" value="Genomic_DNA"/>
</dbReference>
<evidence type="ECO:0000256" key="2">
    <source>
        <dbReference type="HAMAP-Rule" id="MF_00634"/>
    </source>
</evidence>
<dbReference type="Pfam" id="PF02594">
    <property type="entry name" value="DUF167"/>
    <property type="match status" value="1"/>
</dbReference>
<comment type="caution">
    <text evidence="3">The sequence shown here is derived from an EMBL/GenBank/DDBJ whole genome shotgun (WGS) entry which is preliminary data.</text>
</comment>
<sequence>MVDVIIVGKVDGWGHVRVRWVGMCALNVAVARPVYRYTNRMRISIKVIANAAQTEVVGFVGEYLKLRIAAAPEKGKANKEIIRFLAKEWRLPKHAVQIESGHTSNLKIIRAQGLNPERLRAYRA</sequence>
<name>A0A918S2X7_9GAMM</name>
<dbReference type="SUPFAM" id="SSF69786">
    <property type="entry name" value="YggU-like"/>
    <property type="match status" value="1"/>
</dbReference>
<gene>
    <name evidence="3" type="ORF">GCM10008090_34630</name>
</gene>
<dbReference type="Proteomes" id="UP000614811">
    <property type="component" value="Unassembled WGS sequence"/>
</dbReference>
<evidence type="ECO:0000313" key="3">
    <source>
        <dbReference type="EMBL" id="GHA21785.1"/>
    </source>
</evidence>
<dbReference type="NCBIfam" id="TIGR00251">
    <property type="entry name" value="DUF167 family protein"/>
    <property type="match status" value="1"/>
</dbReference>